<evidence type="ECO:0000259" key="1">
    <source>
        <dbReference type="SMART" id="SM00849"/>
    </source>
</evidence>
<dbReference type="AlphaFoldDB" id="A0A1G8XTS9"/>
<sequence>MDTDAEGACRGDRLFSTIHRLEFDVPWPPKHVAAYVIDGPEPIMIDAGTPTDAGEAELAAGLEQFDYTIDDIDHVLVTHAHSDHLGQAGTLREAGATVHAPRAALDRLERDPETVREAVRETARSVGYTDKKGEEIVDEELESLRRDVELLDPATTEPIDPNAAFSVGDCEFRSLATPGHELNHLSFETTLEGATVLFSGDALIESFRAGTFHAGIHWETYDGVDRYYDAMDRLLETTATHAFPGHGPTFEDPNRVVGLTRDRLDSLVAETEAALAAVEPATPLSVADERAGSVRYMAPVLDTMGALGTLENRGAVTYDLEDGVRFYRTD</sequence>
<dbReference type="InterPro" id="IPR050855">
    <property type="entry name" value="NDM-1-like"/>
</dbReference>
<dbReference type="SUPFAM" id="SSF56281">
    <property type="entry name" value="Metallo-hydrolase/oxidoreductase"/>
    <property type="match status" value="1"/>
</dbReference>
<evidence type="ECO:0000313" key="3">
    <source>
        <dbReference type="Proteomes" id="UP000198882"/>
    </source>
</evidence>
<dbReference type="SMART" id="SM00849">
    <property type="entry name" value="Lactamase_B"/>
    <property type="match status" value="1"/>
</dbReference>
<feature type="domain" description="Metallo-beta-lactamase" evidence="1">
    <location>
        <begin position="31"/>
        <end position="246"/>
    </location>
</feature>
<proteinExistence type="predicted"/>
<dbReference type="PANTHER" id="PTHR42951">
    <property type="entry name" value="METALLO-BETA-LACTAMASE DOMAIN-CONTAINING"/>
    <property type="match status" value="1"/>
</dbReference>
<evidence type="ECO:0000313" key="2">
    <source>
        <dbReference type="EMBL" id="SDJ93305.1"/>
    </source>
</evidence>
<accession>A0A1G8XTS9</accession>
<dbReference type="Pfam" id="PF00753">
    <property type="entry name" value="Lactamase_B"/>
    <property type="match status" value="1"/>
</dbReference>
<dbReference type="InterPro" id="IPR036866">
    <property type="entry name" value="RibonucZ/Hydroxyglut_hydro"/>
</dbReference>
<protein>
    <submittedName>
        <fullName evidence="2">Glyoxylase, beta-lactamase superfamily II</fullName>
    </submittedName>
</protein>
<dbReference type="OrthoDB" id="205181at2157"/>
<organism evidence="2 3">
    <name type="scientific">Natronorubrum texcoconense</name>
    <dbReference type="NCBI Taxonomy" id="1095776"/>
    <lineage>
        <taxon>Archaea</taxon>
        <taxon>Methanobacteriati</taxon>
        <taxon>Methanobacteriota</taxon>
        <taxon>Stenosarchaea group</taxon>
        <taxon>Halobacteria</taxon>
        <taxon>Halobacteriales</taxon>
        <taxon>Natrialbaceae</taxon>
        <taxon>Natronorubrum</taxon>
    </lineage>
</organism>
<dbReference type="InterPro" id="IPR001279">
    <property type="entry name" value="Metallo-B-lactamas"/>
</dbReference>
<dbReference type="Gene3D" id="3.60.15.10">
    <property type="entry name" value="Ribonuclease Z/Hydroxyacylglutathione hydrolase-like"/>
    <property type="match status" value="1"/>
</dbReference>
<name>A0A1G8XTS9_9EURY</name>
<dbReference type="STRING" id="1095776.SAMN04515672_1877"/>
<dbReference type="RefSeq" id="WP_090304829.1">
    <property type="nucleotide sequence ID" value="NZ_FNFE01000002.1"/>
</dbReference>
<reference evidence="3" key="1">
    <citation type="submission" date="2016-10" db="EMBL/GenBank/DDBJ databases">
        <authorList>
            <person name="Varghese N."/>
            <person name="Submissions S."/>
        </authorList>
    </citation>
    <scope>NUCLEOTIDE SEQUENCE [LARGE SCALE GENOMIC DNA]</scope>
    <source>
        <strain evidence="3">B4,CECT 8067,JCM 17497</strain>
    </source>
</reference>
<dbReference type="EMBL" id="FNFE01000002">
    <property type="protein sequence ID" value="SDJ93305.1"/>
    <property type="molecule type" value="Genomic_DNA"/>
</dbReference>
<dbReference type="Proteomes" id="UP000198882">
    <property type="component" value="Unassembled WGS sequence"/>
</dbReference>
<keyword evidence="3" id="KW-1185">Reference proteome</keyword>
<gene>
    <name evidence="2" type="ORF">SAMN04515672_1877</name>
</gene>